<dbReference type="PANTHER" id="PTHR12110">
    <property type="entry name" value="HYDROXYPYRUVATE ISOMERASE"/>
    <property type="match status" value="1"/>
</dbReference>
<dbReference type="RefSeq" id="WP_220191872.1">
    <property type="nucleotide sequence ID" value="NZ_BNJF01000001.1"/>
</dbReference>
<comment type="caution">
    <text evidence="2">The sequence shown here is derived from an EMBL/GenBank/DDBJ whole genome shotgun (WGS) entry which is preliminary data.</text>
</comment>
<dbReference type="EMBL" id="BNJF01000001">
    <property type="protein sequence ID" value="GHO42321.1"/>
    <property type="molecule type" value="Genomic_DNA"/>
</dbReference>
<proteinExistence type="predicted"/>
<dbReference type="InterPro" id="IPR013022">
    <property type="entry name" value="Xyl_isomerase-like_TIM-brl"/>
</dbReference>
<reference evidence="2" key="1">
    <citation type="submission" date="2020-10" db="EMBL/GenBank/DDBJ databases">
        <title>Taxonomic study of unclassified bacteria belonging to the class Ktedonobacteria.</title>
        <authorList>
            <person name="Yabe S."/>
            <person name="Wang C.M."/>
            <person name="Zheng Y."/>
            <person name="Sakai Y."/>
            <person name="Cavaletti L."/>
            <person name="Monciardini P."/>
            <person name="Donadio S."/>
        </authorList>
    </citation>
    <scope>NUCLEOTIDE SEQUENCE</scope>
    <source>
        <strain evidence="2">SOSP1-1</strain>
    </source>
</reference>
<evidence type="ECO:0000259" key="1">
    <source>
        <dbReference type="Pfam" id="PF01261"/>
    </source>
</evidence>
<dbReference type="AlphaFoldDB" id="A0A8J3HS84"/>
<keyword evidence="3" id="KW-1185">Reference proteome</keyword>
<dbReference type="InterPro" id="IPR036237">
    <property type="entry name" value="Xyl_isomerase-like_sf"/>
</dbReference>
<dbReference type="Pfam" id="PF01261">
    <property type="entry name" value="AP_endonuc_2"/>
    <property type="match status" value="1"/>
</dbReference>
<gene>
    <name evidence="2" type="ORF">KSX_04840</name>
</gene>
<sequence length="275" mass="31333">MTQAMQLLCSTGAFSRFPDQTGYQAVLEYGPLLEVDGFELMFYPNWYGQIEQIAHDLKCSSLAFPAMHADKNIGIVLGKPEEEQRAMGIRWLEENCQLARRIGVRVMVLHLWGWPELDDDLERNLESLSACLDVTTRHDIELAIETIPCRRADPLSNIMAALECDNRSQVALDTEFLSDHSQLGEVFQQERLWREQRVRHVHIKDANGQRFGPDGKRLYLHPGEGQIDFASFFASLKELSFVGNISLEAPAIAQDGDVRVKQLRTSLDFLRRLMA</sequence>
<dbReference type="SUPFAM" id="SSF51658">
    <property type="entry name" value="Xylose isomerase-like"/>
    <property type="match status" value="1"/>
</dbReference>
<dbReference type="Gene3D" id="3.20.20.150">
    <property type="entry name" value="Divalent-metal-dependent TIM barrel enzymes"/>
    <property type="match status" value="1"/>
</dbReference>
<name>A0A8J3HS84_9CHLR</name>
<dbReference type="InterPro" id="IPR050312">
    <property type="entry name" value="IolE/XylAMocC-like"/>
</dbReference>
<organism evidence="2 3">
    <name type="scientific">Ktedonospora formicarum</name>
    <dbReference type="NCBI Taxonomy" id="2778364"/>
    <lineage>
        <taxon>Bacteria</taxon>
        <taxon>Bacillati</taxon>
        <taxon>Chloroflexota</taxon>
        <taxon>Ktedonobacteria</taxon>
        <taxon>Ktedonobacterales</taxon>
        <taxon>Ktedonobacteraceae</taxon>
        <taxon>Ktedonospora</taxon>
    </lineage>
</organism>
<accession>A0A8J3HS84</accession>
<protein>
    <recommendedName>
        <fullName evidence="1">Xylose isomerase-like TIM barrel domain-containing protein</fullName>
    </recommendedName>
</protein>
<evidence type="ECO:0000313" key="2">
    <source>
        <dbReference type="EMBL" id="GHO42321.1"/>
    </source>
</evidence>
<feature type="domain" description="Xylose isomerase-like TIM barrel" evidence="1">
    <location>
        <begin position="35"/>
        <end position="272"/>
    </location>
</feature>
<evidence type="ECO:0000313" key="3">
    <source>
        <dbReference type="Proteomes" id="UP000612362"/>
    </source>
</evidence>
<dbReference type="PANTHER" id="PTHR12110:SF21">
    <property type="entry name" value="XYLOSE ISOMERASE-LIKE TIM BARREL DOMAIN-CONTAINING PROTEIN"/>
    <property type="match status" value="1"/>
</dbReference>
<dbReference type="Proteomes" id="UP000612362">
    <property type="component" value="Unassembled WGS sequence"/>
</dbReference>